<evidence type="ECO:0000256" key="4">
    <source>
        <dbReference type="SAM" id="SignalP"/>
    </source>
</evidence>
<keyword evidence="1" id="KW-0547">Nucleotide-binding</keyword>
<dbReference type="Pfam" id="PF05192">
    <property type="entry name" value="MutS_III"/>
    <property type="match status" value="1"/>
</dbReference>
<dbReference type="AlphaFoldDB" id="V6DIL9"/>
<reference evidence="7 8" key="1">
    <citation type="journal article" date="2015" name="Biol. Direct">
        <title>Babela massiliensis, a representative of a widespread bacterial phylum with unusual adaptations to parasitism in amoebae.</title>
        <authorList>
            <person name="Pagnier I."/>
            <person name="Yutin N."/>
            <person name="Croce O."/>
            <person name="Makarova K.S."/>
            <person name="Wolf Y.I."/>
            <person name="Benamar S."/>
            <person name="Raoult D."/>
            <person name="Koonin E.V."/>
            <person name="La Scola B."/>
        </authorList>
    </citation>
    <scope>NUCLEOTIDE SEQUENCE [LARGE SCALE GENOMIC DNA]</scope>
    <source>
        <strain evidence="8">BABL1</strain>
    </source>
</reference>
<dbReference type="Proteomes" id="UP000018769">
    <property type="component" value="Chromosome I"/>
</dbReference>
<dbReference type="SUPFAM" id="SSF48334">
    <property type="entry name" value="DNA repair protein MutS, domain III"/>
    <property type="match status" value="1"/>
</dbReference>
<evidence type="ECO:0000256" key="3">
    <source>
        <dbReference type="ARBA" id="ARBA00023125"/>
    </source>
</evidence>
<feature type="chain" id="PRO_5004744576" evidence="4">
    <location>
        <begin position="24"/>
        <end position="629"/>
    </location>
</feature>
<dbReference type="InterPro" id="IPR045076">
    <property type="entry name" value="MutS"/>
</dbReference>
<dbReference type="OrthoDB" id="9802448at2"/>
<dbReference type="GO" id="GO:0140664">
    <property type="term" value="F:ATP-dependent DNA damage sensor activity"/>
    <property type="evidence" value="ECO:0007669"/>
    <property type="project" value="InterPro"/>
</dbReference>
<dbReference type="SMART" id="SM00534">
    <property type="entry name" value="MUTSac"/>
    <property type="match status" value="1"/>
</dbReference>
<dbReference type="KEGG" id="dpb:BABL1_gene_1085"/>
<feature type="domain" description="DNA mismatch repair protein MutS core" evidence="5">
    <location>
        <begin position="74"/>
        <end position="406"/>
    </location>
</feature>
<dbReference type="HOGENOM" id="CLU_434568_0_0_7"/>
<feature type="domain" description="DNA mismatch repair proteins mutS family" evidence="6">
    <location>
        <begin position="431"/>
        <end position="613"/>
    </location>
</feature>
<dbReference type="Gene3D" id="3.40.50.300">
    <property type="entry name" value="P-loop containing nucleotide triphosphate hydrolases"/>
    <property type="match status" value="1"/>
</dbReference>
<evidence type="ECO:0000259" key="6">
    <source>
        <dbReference type="SMART" id="SM00534"/>
    </source>
</evidence>
<dbReference type="SMART" id="SM00533">
    <property type="entry name" value="MUTSd"/>
    <property type="match status" value="1"/>
</dbReference>
<name>V6DIL9_9BACT</name>
<dbReference type="STRING" id="673862.BABL1_gene_1085"/>
<dbReference type="InterPro" id="IPR007696">
    <property type="entry name" value="DNA_mismatch_repair_MutS_core"/>
</dbReference>
<dbReference type="GO" id="GO:0030983">
    <property type="term" value="F:mismatched DNA binding"/>
    <property type="evidence" value="ECO:0007669"/>
    <property type="project" value="InterPro"/>
</dbReference>
<dbReference type="eggNOG" id="COG0249">
    <property type="taxonomic scope" value="Bacteria"/>
</dbReference>
<evidence type="ECO:0000313" key="8">
    <source>
        <dbReference type="Proteomes" id="UP000018769"/>
    </source>
</evidence>
<dbReference type="PANTHER" id="PTHR11361">
    <property type="entry name" value="DNA MISMATCH REPAIR PROTEIN MUTS FAMILY MEMBER"/>
    <property type="match status" value="1"/>
</dbReference>
<keyword evidence="4" id="KW-0732">Signal</keyword>
<dbReference type="GO" id="GO:0005829">
    <property type="term" value="C:cytosol"/>
    <property type="evidence" value="ECO:0007669"/>
    <property type="project" value="TreeGrafter"/>
</dbReference>
<sequence length="629" mass="71192">MQYNAKNKFLLTVLMLSTLGLSANNDQLAQTKYQKEVETLRSASSKILSYQEEKNSILSSEAIADLNLIVGKKKGDTSLLDKISRTKTYFGYESLRYLLSNPLKDKKALLKRQAFIKKFRSLSNKDEIEKNLDIIAQNEKIILKLYADPINLSSDFLSLSTQLVGLDKYSVPTELARIGAASLTSTLAVATGAYSFFKTCKLGGFIYRGLTNLNRYNPKSYGDFALEPQDVIGLGISLGLVKFVKDKMIPSFKAQENNSRHMLEDLISVNRTLEACANLSEELEELKESSALIYSNNFKVYTQSFEGLSNEVKSLIKTIKTNTFKKVSNFKFMGRVRVAYKKFHELKSNFVNLFKAIGELDAYISFARLIDEHREEAVHYCFTQYLDNDLPIVRFKNAWHPAVEQTKIISHTLNLGSNADLILNDHEIYCPNVFLTAPNGAGKSTVLLQIALNVILSQTFGIAAADEFKTTLFDSIVIHSNIEHNAKEGQSTYAVEQEKMKQLGISIKSGCNNHKKVLAIIDEPFKSTKEELASVCLDNFMKDIEFYDKSICLIASHFLIPGQKVEERNNGRFINLHIPVYEEPSKSGTFKRGFKLEKGIDENWFNQSKEDSGWMERYDAWLAFTKLIK</sequence>
<evidence type="ECO:0000313" key="7">
    <source>
        <dbReference type="EMBL" id="CDK30371.1"/>
    </source>
</evidence>
<gene>
    <name evidence="7" type="primary">mutS_1</name>
    <name evidence="7" type="ORF">BABL1_gene_1085</name>
</gene>
<keyword evidence="3" id="KW-0238">DNA-binding</keyword>
<dbReference type="GO" id="GO:0005524">
    <property type="term" value="F:ATP binding"/>
    <property type="evidence" value="ECO:0007669"/>
    <property type="project" value="UniProtKB-KW"/>
</dbReference>
<evidence type="ECO:0000256" key="2">
    <source>
        <dbReference type="ARBA" id="ARBA00022840"/>
    </source>
</evidence>
<dbReference type="PANTHER" id="PTHR11361:SF99">
    <property type="entry name" value="DNA MISMATCH REPAIR PROTEIN"/>
    <property type="match status" value="1"/>
</dbReference>
<dbReference type="Pfam" id="PF00488">
    <property type="entry name" value="MutS_V"/>
    <property type="match status" value="1"/>
</dbReference>
<evidence type="ECO:0000256" key="1">
    <source>
        <dbReference type="ARBA" id="ARBA00022741"/>
    </source>
</evidence>
<dbReference type="InterPro" id="IPR027417">
    <property type="entry name" value="P-loop_NTPase"/>
</dbReference>
<protein>
    <submittedName>
        <fullName evidence="7">Mismatch repair ATPase MutS family</fullName>
    </submittedName>
</protein>
<dbReference type="Gene3D" id="1.10.1420.10">
    <property type="match status" value="1"/>
</dbReference>
<organism evidence="7 8">
    <name type="scientific">Candidatus Babela massiliensis</name>
    <dbReference type="NCBI Taxonomy" id="673862"/>
    <lineage>
        <taxon>Bacteria</taxon>
        <taxon>Candidatus Babelota</taxon>
        <taxon>Candidatus Babeliae</taxon>
        <taxon>Candidatus Babeliales</taxon>
        <taxon>Candidatus Babeliaceae</taxon>
        <taxon>Candidatus Babela</taxon>
    </lineage>
</organism>
<dbReference type="GO" id="GO:0006298">
    <property type="term" value="P:mismatch repair"/>
    <property type="evidence" value="ECO:0007669"/>
    <property type="project" value="InterPro"/>
</dbReference>
<feature type="signal peptide" evidence="4">
    <location>
        <begin position="1"/>
        <end position="23"/>
    </location>
</feature>
<dbReference type="RefSeq" id="WP_023791392.1">
    <property type="nucleotide sequence ID" value="NC_023003.1"/>
</dbReference>
<keyword evidence="8" id="KW-1185">Reference proteome</keyword>
<keyword evidence="2" id="KW-0067">ATP-binding</keyword>
<dbReference type="InterPro" id="IPR036187">
    <property type="entry name" value="DNA_mismatch_repair_MutS_sf"/>
</dbReference>
<dbReference type="SUPFAM" id="SSF52540">
    <property type="entry name" value="P-loop containing nucleoside triphosphate hydrolases"/>
    <property type="match status" value="1"/>
</dbReference>
<evidence type="ECO:0000259" key="5">
    <source>
        <dbReference type="SMART" id="SM00533"/>
    </source>
</evidence>
<accession>V6DIL9</accession>
<dbReference type="EMBL" id="HG793133">
    <property type="protein sequence ID" value="CDK30371.1"/>
    <property type="molecule type" value="Genomic_DNA"/>
</dbReference>
<proteinExistence type="predicted"/>
<dbReference type="InterPro" id="IPR000432">
    <property type="entry name" value="DNA_mismatch_repair_MutS_C"/>
</dbReference>